<dbReference type="GO" id="GO:0043565">
    <property type="term" value="F:sequence-specific DNA binding"/>
    <property type="evidence" value="ECO:0007669"/>
    <property type="project" value="TreeGrafter"/>
</dbReference>
<dbReference type="Pfam" id="PF00126">
    <property type="entry name" value="HTH_1"/>
    <property type="match status" value="1"/>
</dbReference>
<feature type="domain" description="HTH lysR-type" evidence="5">
    <location>
        <begin position="4"/>
        <end position="61"/>
    </location>
</feature>
<keyword evidence="2" id="KW-0805">Transcription regulation</keyword>
<dbReference type="EMBL" id="DOTR01000010">
    <property type="protein sequence ID" value="HCA00843.1"/>
    <property type="molecule type" value="Genomic_DNA"/>
</dbReference>
<dbReference type="InterPro" id="IPR036388">
    <property type="entry name" value="WH-like_DNA-bd_sf"/>
</dbReference>
<dbReference type="InterPro" id="IPR058163">
    <property type="entry name" value="LysR-type_TF_proteobact-type"/>
</dbReference>
<dbReference type="SUPFAM" id="SSF46785">
    <property type="entry name" value="Winged helix' DNA-binding domain"/>
    <property type="match status" value="1"/>
</dbReference>
<evidence type="ECO:0000313" key="6">
    <source>
        <dbReference type="EMBL" id="HCA00843.1"/>
    </source>
</evidence>
<evidence type="ECO:0000256" key="4">
    <source>
        <dbReference type="ARBA" id="ARBA00023163"/>
    </source>
</evidence>
<dbReference type="CDD" id="cd08473">
    <property type="entry name" value="PBP2_CrgA_like_4"/>
    <property type="match status" value="1"/>
</dbReference>
<gene>
    <name evidence="6" type="ORF">DEO68_01365</name>
</gene>
<dbReference type="Pfam" id="PF03466">
    <property type="entry name" value="LysR_substrate"/>
    <property type="match status" value="1"/>
</dbReference>
<evidence type="ECO:0000256" key="3">
    <source>
        <dbReference type="ARBA" id="ARBA00023125"/>
    </source>
</evidence>
<comment type="similarity">
    <text evidence="1">Belongs to the LysR transcriptional regulatory family.</text>
</comment>
<dbReference type="InterPro" id="IPR000847">
    <property type="entry name" value="LysR_HTH_N"/>
</dbReference>
<sequence length="303" mass="33923">MTPPNLNDLYYFVKVVDHGGFSPAGRALGIAKSKLSRRVGELESQLNVRLLHRSTRHLTLTDIGQRYYQHCKAMLVEAEAAQQFIEETQQVPCGTIRISCPTGLLSFHVSAILADFMVLYPDVLIHLEGTNRRIDPFVEGFDISLRARPFPLEDSELVLKVLSDRGQCLVASPILIEQHGMPSTPNDLSKLPSLSRARPEEAHTWHLQRDGEECQIEHSPRFITTDMTALYRAALAGVGVVQLPSLMLGDSLASNKLVQVVPEWEPRREVIHAVYPSRRGLLPSVRALLDFLAERYAAIGMER</sequence>
<dbReference type="InterPro" id="IPR036390">
    <property type="entry name" value="WH_DNA-bd_sf"/>
</dbReference>
<keyword evidence="3" id="KW-0238">DNA-binding</keyword>
<comment type="caution">
    <text evidence="6">The sequence shown here is derived from an EMBL/GenBank/DDBJ whole genome shotgun (WGS) entry which is preliminary data.</text>
</comment>
<proteinExistence type="inferred from homology"/>
<name>A0A3D0KBF0_9GAMM</name>
<organism evidence="6">
    <name type="scientific">Halomonas campaniensis</name>
    <dbReference type="NCBI Taxonomy" id="213554"/>
    <lineage>
        <taxon>Bacteria</taxon>
        <taxon>Pseudomonadati</taxon>
        <taxon>Pseudomonadota</taxon>
        <taxon>Gammaproteobacteria</taxon>
        <taxon>Oceanospirillales</taxon>
        <taxon>Halomonadaceae</taxon>
        <taxon>Halomonas</taxon>
    </lineage>
</organism>
<keyword evidence="4" id="KW-0804">Transcription</keyword>
<dbReference type="GO" id="GO:0003700">
    <property type="term" value="F:DNA-binding transcription factor activity"/>
    <property type="evidence" value="ECO:0007669"/>
    <property type="project" value="InterPro"/>
</dbReference>
<evidence type="ECO:0000256" key="2">
    <source>
        <dbReference type="ARBA" id="ARBA00023015"/>
    </source>
</evidence>
<protein>
    <submittedName>
        <fullName evidence="6">LysR family transcriptional regulator</fullName>
    </submittedName>
</protein>
<dbReference type="PANTHER" id="PTHR30537">
    <property type="entry name" value="HTH-TYPE TRANSCRIPTIONAL REGULATOR"/>
    <property type="match status" value="1"/>
</dbReference>
<accession>A0A3D0KBF0</accession>
<dbReference type="GO" id="GO:0006351">
    <property type="term" value="P:DNA-templated transcription"/>
    <property type="evidence" value="ECO:0007669"/>
    <property type="project" value="TreeGrafter"/>
</dbReference>
<evidence type="ECO:0000259" key="5">
    <source>
        <dbReference type="PROSITE" id="PS50931"/>
    </source>
</evidence>
<dbReference type="PANTHER" id="PTHR30537:SF31">
    <property type="entry name" value="TRANSCRIPTIONAL REGULATOR, LYSR FAMILY"/>
    <property type="match status" value="1"/>
</dbReference>
<dbReference type="AlphaFoldDB" id="A0A3D0KBF0"/>
<dbReference type="SUPFAM" id="SSF53850">
    <property type="entry name" value="Periplasmic binding protein-like II"/>
    <property type="match status" value="1"/>
</dbReference>
<reference evidence="6" key="1">
    <citation type="journal article" date="2018" name="Nat. Biotechnol.">
        <title>A standardized bacterial taxonomy based on genome phylogeny substantially revises the tree of life.</title>
        <authorList>
            <person name="Parks D.H."/>
            <person name="Chuvochina M."/>
            <person name="Waite D.W."/>
            <person name="Rinke C."/>
            <person name="Skarshewski A."/>
            <person name="Chaumeil P.A."/>
            <person name="Hugenholtz P."/>
        </authorList>
    </citation>
    <scope>NUCLEOTIDE SEQUENCE [LARGE SCALE GENOMIC DNA]</scope>
    <source>
        <strain evidence="6">UBA11284</strain>
    </source>
</reference>
<evidence type="ECO:0000256" key="1">
    <source>
        <dbReference type="ARBA" id="ARBA00009437"/>
    </source>
</evidence>
<dbReference type="FunFam" id="1.10.10.10:FF:000001">
    <property type="entry name" value="LysR family transcriptional regulator"/>
    <property type="match status" value="1"/>
</dbReference>
<dbReference type="NCBIfam" id="NF011573">
    <property type="entry name" value="PRK14997.1"/>
    <property type="match status" value="1"/>
</dbReference>
<dbReference type="PROSITE" id="PS50931">
    <property type="entry name" value="HTH_LYSR"/>
    <property type="match status" value="1"/>
</dbReference>
<dbReference type="InterPro" id="IPR005119">
    <property type="entry name" value="LysR_subst-bd"/>
</dbReference>
<dbReference type="Gene3D" id="3.40.190.290">
    <property type="match status" value="1"/>
</dbReference>
<dbReference type="Gene3D" id="1.10.10.10">
    <property type="entry name" value="Winged helix-like DNA-binding domain superfamily/Winged helix DNA-binding domain"/>
    <property type="match status" value="1"/>
</dbReference>